<gene>
    <name evidence="2" type="ORF">M9458_030976</name>
</gene>
<keyword evidence="1" id="KW-0472">Membrane</keyword>
<organism evidence="2 3">
    <name type="scientific">Cirrhinus mrigala</name>
    <name type="common">Mrigala</name>
    <dbReference type="NCBI Taxonomy" id="683832"/>
    <lineage>
        <taxon>Eukaryota</taxon>
        <taxon>Metazoa</taxon>
        <taxon>Chordata</taxon>
        <taxon>Craniata</taxon>
        <taxon>Vertebrata</taxon>
        <taxon>Euteleostomi</taxon>
        <taxon>Actinopterygii</taxon>
        <taxon>Neopterygii</taxon>
        <taxon>Teleostei</taxon>
        <taxon>Ostariophysi</taxon>
        <taxon>Cypriniformes</taxon>
        <taxon>Cyprinidae</taxon>
        <taxon>Labeoninae</taxon>
        <taxon>Labeonini</taxon>
        <taxon>Cirrhinus</taxon>
    </lineage>
</organism>
<feature type="transmembrane region" description="Helical" evidence="1">
    <location>
        <begin position="54"/>
        <end position="76"/>
    </location>
</feature>
<feature type="non-terminal residue" evidence="2">
    <location>
        <position position="1"/>
    </location>
</feature>
<proteinExistence type="predicted"/>
<evidence type="ECO:0000313" key="2">
    <source>
        <dbReference type="EMBL" id="KAL0175008.1"/>
    </source>
</evidence>
<comment type="caution">
    <text evidence="2">The sequence shown here is derived from an EMBL/GenBank/DDBJ whole genome shotgun (WGS) entry which is preliminary data.</text>
</comment>
<accession>A0ABD0PNX7</accession>
<sequence length="77" mass="8310">SVETVLLNGSDESAVSPTTPSVAAATGLDLRLYMVFLLPFIIVLTFIRDLRNMAALSAIANLCMAVSLVFIFTYILN</sequence>
<keyword evidence="3" id="KW-1185">Reference proteome</keyword>
<dbReference type="EMBL" id="JAMKFB020000015">
    <property type="protein sequence ID" value="KAL0175008.1"/>
    <property type="molecule type" value="Genomic_DNA"/>
</dbReference>
<feature type="transmembrane region" description="Helical" evidence="1">
    <location>
        <begin position="30"/>
        <end position="47"/>
    </location>
</feature>
<dbReference type="Proteomes" id="UP001529510">
    <property type="component" value="Unassembled WGS sequence"/>
</dbReference>
<evidence type="ECO:0000256" key="1">
    <source>
        <dbReference type="SAM" id="Phobius"/>
    </source>
</evidence>
<feature type="non-terminal residue" evidence="2">
    <location>
        <position position="77"/>
    </location>
</feature>
<protein>
    <submittedName>
        <fullName evidence="2">Uncharacterized protein</fullName>
    </submittedName>
</protein>
<name>A0ABD0PNX7_CIRMR</name>
<keyword evidence="1" id="KW-1133">Transmembrane helix</keyword>
<reference evidence="2 3" key="1">
    <citation type="submission" date="2024-05" db="EMBL/GenBank/DDBJ databases">
        <title>Genome sequencing and assembly of Indian major carp, Cirrhinus mrigala (Hamilton, 1822).</title>
        <authorList>
            <person name="Mohindra V."/>
            <person name="Chowdhury L.M."/>
            <person name="Lal K."/>
            <person name="Jena J.K."/>
        </authorList>
    </citation>
    <scope>NUCLEOTIDE SEQUENCE [LARGE SCALE GENOMIC DNA]</scope>
    <source>
        <strain evidence="2">CM1030</strain>
        <tissue evidence="2">Blood</tissue>
    </source>
</reference>
<evidence type="ECO:0000313" key="3">
    <source>
        <dbReference type="Proteomes" id="UP001529510"/>
    </source>
</evidence>
<keyword evidence="1" id="KW-0812">Transmembrane</keyword>
<dbReference type="AlphaFoldDB" id="A0ABD0PNX7"/>